<keyword evidence="3 8" id="KW-0132">Cell division</keyword>
<reference evidence="14" key="3">
    <citation type="submission" date="2022-05" db="EMBL/GenBank/DDBJ databases">
        <authorList>
            <person name="Pothier F. J."/>
        </authorList>
    </citation>
    <scope>NUCLEOTIDE SEQUENCE</scope>
    <source>
        <strain evidence="14">DAPP-PG734</strain>
    </source>
</reference>
<feature type="binding site" evidence="8">
    <location>
        <position position="186"/>
    </location>
    <ligand>
        <name>GTP</name>
        <dbReference type="ChEBI" id="CHEBI:37565"/>
    </ligand>
</feature>
<dbReference type="GO" id="GO:0043093">
    <property type="term" value="P:FtsZ-dependent cytokinesis"/>
    <property type="evidence" value="ECO:0007669"/>
    <property type="project" value="UniProtKB-UniRule"/>
</dbReference>
<comment type="function">
    <text evidence="8 10">Essential cell division protein that forms a contractile ring structure (Z ring) at the future cell division site. The regulation of the ring assembly controls the timing and the location of cell division. One of the functions of the FtsZ ring is to recruit other cell division proteins to the septum to produce a new cell wall between the dividing cells. Binds GTP and shows GTPase activity.</text>
</comment>
<dbReference type="SMART" id="SM00864">
    <property type="entry name" value="Tubulin"/>
    <property type="match status" value="1"/>
</dbReference>
<feature type="binding site" evidence="8">
    <location>
        <begin position="20"/>
        <end position="24"/>
    </location>
    <ligand>
        <name>GTP</name>
        <dbReference type="ChEBI" id="CHEBI:37565"/>
    </ligand>
</feature>
<evidence type="ECO:0000313" key="14">
    <source>
        <dbReference type="EMBL" id="CAH6324627.1"/>
    </source>
</evidence>
<feature type="binding site" evidence="8">
    <location>
        <position position="138"/>
    </location>
    <ligand>
        <name>GTP</name>
        <dbReference type="ChEBI" id="CHEBI:37565"/>
    </ligand>
</feature>
<dbReference type="KEGG" id="pagc:BEE12_10360"/>
<dbReference type="CDD" id="cd02201">
    <property type="entry name" value="FtsZ_type1"/>
    <property type="match status" value="1"/>
</dbReference>
<dbReference type="GeneID" id="66827095"/>
<dbReference type="AlphaFoldDB" id="A0A6I6KIP7"/>
<dbReference type="FunFam" id="3.40.50.1440:FF:000023">
    <property type="entry name" value="Cell division protein FtsZ"/>
    <property type="match status" value="1"/>
</dbReference>
<dbReference type="EMBL" id="QGHE01000004">
    <property type="protein sequence ID" value="PWJ80757.1"/>
    <property type="molecule type" value="Genomic_DNA"/>
</dbReference>
<sequence>MFEPMELTNDAVIKVIGVGGGGGNAVEHMVRERIEGVEFFAVNTDAQALRKTAVGQTIQIGNNITKGLGAGANPEVGRNSAEEDREALRSALEGADMVFIAAGMGGGTGTGAAPVVAEVAKELGILTVAVVTKPFNFEGKKRMAFAEQGIAELSKHVDSLITIPNDKLLKVLGRGISLLDAFGAANDVLKGAVQGIAELITRPGLMNVDFADVRTVMSEMGYAMMGSGVACGEDRAEEAAEMAISSPLLEDIDLSGARGVLVNITAGFDLRLDEFETVGNTIRAFASDNATVVIGTSLDPEMNDELRVTVVATGIGMDKRPEITLVTNKPASQPVMDHRYQQHGMSPLPQEQKPAAKVVNDQAAQSNKEPDYLDIPAFLRKQAD</sequence>
<evidence type="ECO:0000256" key="7">
    <source>
        <dbReference type="ARBA" id="ARBA00023306"/>
    </source>
</evidence>
<dbReference type="PROSITE" id="PS01135">
    <property type="entry name" value="FTSZ_2"/>
    <property type="match status" value="1"/>
</dbReference>
<evidence type="ECO:0000256" key="3">
    <source>
        <dbReference type="ARBA" id="ARBA00022618"/>
    </source>
</evidence>
<dbReference type="SUPFAM" id="SSF52490">
    <property type="entry name" value="Tubulin nucleotide-binding domain-like"/>
    <property type="match status" value="1"/>
</dbReference>
<evidence type="ECO:0000313" key="15">
    <source>
        <dbReference type="EMBL" id="MSE15771.1"/>
    </source>
</evidence>
<evidence type="ECO:0000313" key="18">
    <source>
        <dbReference type="Proteomes" id="UP000461948"/>
    </source>
</evidence>
<dbReference type="Gene3D" id="3.30.1330.20">
    <property type="entry name" value="Tubulin/FtsZ, C-terminal domain"/>
    <property type="match status" value="1"/>
</dbReference>
<dbReference type="FunFam" id="3.30.1330.20:FF:000004">
    <property type="entry name" value="Cell division protein FtsZ"/>
    <property type="match status" value="1"/>
</dbReference>
<dbReference type="Gene3D" id="3.40.50.1440">
    <property type="entry name" value="Tubulin/FtsZ, GTPase domain"/>
    <property type="match status" value="1"/>
</dbReference>
<dbReference type="SUPFAM" id="SSF55307">
    <property type="entry name" value="Tubulin C-terminal domain-like"/>
    <property type="match status" value="1"/>
</dbReference>
<comment type="subcellular location">
    <subcellularLocation>
        <location evidence="8">Cytoplasm</location>
    </subcellularLocation>
    <text evidence="8">Assembles at midcell at the inner surface of the cytoplasmic membrane.</text>
</comment>
<feature type="binding site" evidence="8">
    <location>
        <begin position="107"/>
        <end position="109"/>
    </location>
    <ligand>
        <name>GTP</name>
        <dbReference type="ChEBI" id="CHEBI:37565"/>
    </ligand>
</feature>
<proteinExistence type="inferred from homology"/>
<dbReference type="PROSITE" id="PS01134">
    <property type="entry name" value="FTSZ_1"/>
    <property type="match status" value="1"/>
</dbReference>
<dbReference type="InterPro" id="IPR024757">
    <property type="entry name" value="FtsZ_C"/>
</dbReference>
<dbReference type="InterPro" id="IPR018316">
    <property type="entry name" value="Tubulin/FtsZ_2-layer-sand-dom"/>
</dbReference>
<evidence type="ECO:0000256" key="11">
    <source>
        <dbReference type="SAM" id="MobiDB-lite"/>
    </source>
</evidence>
<keyword evidence="4 8" id="KW-0547">Nucleotide-binding</keyword>
<reference evidence="16 17" key="1">
    <citation type="submission" date="2018-05" db="EMBL/GenBank/DDBJ databases">
        <title>Genomic Encyclopedia of Type Strains, Phase IV (KMG-V): Genome sequencing to study the core and pangenomes of soil and plant-associated prokaryotes.</title>
        <authorList>
            <person name="Whitman W."/>
        </authorList>
    </citation>
    <scope>NUCLEOTIDE SEQUENCE [LARGE SCALE GENOMIC DNA]</scope>
    <source>
        <strain evidence="16 17">PNG 92-11</strain>
    </source>
</reference>
<dbReference type="NCBIfam" id="TIGR00065">
    <property type="entry name" value="ftsZ"/>
    <property type="match status" value="1"/>
</dbReference>
<dbReference type="GO" id="GO:0000917">
    <property type="term" value="P:division septum assembly"/>
    <property type="evidence" value="ECO:0007669"/>
    <property type="project" value="UniProtKB-KW"/>
</dbReference>
<comment type="similarity">
    <text evidence="1 8 10">Belongs to the FtsZ family.</text>
</comment>
<dbReference type="InterPro" id="IPR020805">
    <property type="entry name" value="Cell_div_FtsZ_CS"/>
</dbReference>
<evidence type="ECO:0000256" key="2">
    <source>
        <dbReference type="ARBA" id="ARBA00022490"/>
    </source>
</evidence>
<dbReference type="Pfam" id="PF00091">
    <property type="entry name" value="Tubulin"/>
    <property type="match status" value="1"/>
</dbReference>
<dbReference type="InterPro" id="IPR045061">
    <property type="entry name" value="FtsZ/CetZ"/>
</dbReference>
<dbReference type="Proteomes" id="UP000245996">
    <property type="component" value="Unassembled WGS sequence"/>
</dbReference>
<dbReference type="Proteomes" id="UP000461948">
    <property type="component" value="Unassembled WGS sequence"/>
</dbReference>
<dbReference type="InterPro" id="IPR036525">
    <property type="entry name" value="Tubulin/FtsZ_GTPase_sf"/>
</dbReference>
<evidence type="ECO:0000256" key="6">
    <source>
        <dbReference type="ARBA" id="ARBA00023210"/>
    </source>
</evidence>
<dbReference type="InterPro" id="IPR000158">
    <property type="entry name" value="Cell_div_FtsZ"/>
</dbReference>
<dbReference type="EMBL" id="OW970315">
    <property type="protein sequence ID" value="CAH6324627.1"/>
    <property type="molecule type" value="Genomic_DNA"/>
</dbReference>
<keyword evidence="2 8" id="KW-0963">Cytoplasm</keyword>
<evidence type="ECO:0000259" key="12">
    <source>
        <dbReference type="SMART" id="SM00864"/>
    </source>
</evidence>
<reference evidence="15 18" key="2">
    <citation type="submission" date="2019-11" db="EMBL/GenBank/DDBJ databases">
        <title>Draft Genome Sequence of Plant Growth-Promoting Rhizosphere-Associated Bacteria.</title>
        <authorList>
            <person name="Vasilyev I.Y."/>
            <person name="Radchenko V."/>
            <person name="Ilnitskaya E.V."/>
        </authorList>
    </citation>
    <scope>NUCLEOTIDE SEQUENCE [LARGE SCALE GENOMIC DNA]</scope>
    <source>
        <strain evidence="15 18">VRA_MhP_f</strain>
    </source>
</reference>
<evidence type="ECO:0000256" key="1">
    <source>
        <dbReference type="ARBA" id="ARBA00009690"/>
    </source>
</evidence>
<organism evidence="15 18">
    <name type="scientific">Enterobacter agglomerans</name>
    <name type="common">Erwinia herbicola</name>
    <name type="synonym">Pantoea agglomerans</name>
    <dbReference type="NCBI Taxonomy" id="549"/>
    <lineage>
        <taxon>Bacteria</taxon>
        <taxon>Pseudomonadati</taxon>
        <taxon>Pseudomonadota</taxon>
        <taxon>Gammaproteobacteria</taxon>
        <taxon>Enterobacterales</taxon>
        <taxon>Erwiniaceae</taxon>
        <taxon>Pantoea</taxon>
        <taxon>Pantoea agglomerans group</taxon>
    </lineage>
</organism>
<dbReference type="InterPro" id="IPR008280">
    <property type="entry name" value="Tub_FtsZ_C"/>
</dbReference>
<comment type="subunit">
    <text evidence="8">Homodimer. Polymerizes to form a dynamic ring structure in a strictly GTP-dependent manner. Interacts directly with several other division proteins.</text>
</comment>
<dbReference type="PANTHER" id="PTHR30314">
    <property type="entry name" value="CELL DIVISION PROTEIN FTSZ-RELATED"/>
    <property type="match status" value="1"/>
</dbReference>
<dbReference type="PRINTS" id="PR00423">
    <property type="entry name" value="CELLDVISFTSZ"/>
</dbReference>
<dbReference type="SMART" id="SM00865">
    <property type="entry name" value="Tubulin_C"/>
    <property type="match status" value="1"/>
</dbReference>
<feature type="region of interest" description="Disordered" evidence="11">
    <location>
        <begin position="344"/>
        <end position="384"/>
    </location>
</feature>
<dbReference type="InterPro" id="IPR037103">
    <property type="entry name" value="Tubulin/FtsZ-like_C"/>
</dbReference>
<evidence type="ECO:0000256" key="10">
    <source>
        <dbReference type="RuleBase" id="RU000631"/>
    </source>
</evidence>
<dbReference type="Pfam" id="PF12327">
    <property type="entry name" value="FtsZ_C"/>
    <property type="match status" value="1"/>
</dbReference>
<evidence type="ECO:0000313" key="17">
    <source>
        <dbReference type="Proteomes" id="UP000245996"/>
    </source>
</evidence>
<keyword evidence="6 8" id="KW-0717">Septation</keyword>
<evidence type="ECO:0000256" key="5">
    <source>
        <dbReference type="ARBA" id="ARBA00023134"/>
    </source>
</evidence>
<name>A0A6I6KIP7_ENTAG</name>
<gene>
    <name evidence="8 15" type="primary">ftsZ</name>
    <name evidence="16" type="ORF">C7430_104105</name>
    <name evidence="14" type="ORF">DAPPPG734_16570</name>
    <name evidence="15" type="ORF">GKC49_11810</name>
</gene>
<feature type="domain" description="Tubulin/FtsZ GTPase" evidence="12">
    <location>
        <begin position="12"/>
        <end position="204"/>
    </location>
</feature>
<keyword evidence="5 8" id="KW-0342">GTP-binding</keyword>
<evidence type="ECO:0000313" key="16">
    <source>
        <dbReference type="EMBL" id="PWJ80757.1"/>
    </source>
</evidence>
<feature type="binding site" evidence="8">
    <location>
        <position position="142"/>
    </location>
    <ligand>
        <name>GTP</name>
        <dbReference type="ChEBI" id="CHEBI:37565"/>
    </ligand>
</feature>
<accession>A0A6I6KIP7</accession>
<evidence type="ECO:0000256" key="8">
    <source>
        <dbReference type="HAMAP-Rule" id="MF_00909"/>
    </source>
</evidence>
<dbReference type="GO" id="GO:0051258">
    <property type="term" value="P:protein polymerization"/>
    <property type="evidence" value="ECO:0007669"/>
    <property type="project" value="UniProtKB-UniRule"/>
</dbReference>
<protein>
    <recommendedName>
        <fullName evidence="8 9">Cell division protein FtsZ</fullName>
    </recommendedName>
</protein>
<dbReference type="HAMAP" id="MF_00909">
    <property type="entry name" value="FtsZ"/>
    <property type="match status" value="1"/>
</dbReference>
<dbReference type="OrthoDB" id="9813375at2"/>
<dbReference type="GO" id="GO:0005525">
    <property type="term" value="F:GTP binding"/>
    <property type="evidence" value="ECO:0007669"/>
    <property type="project" value="UniProtKB-UniRule"/>
</dbReference>
<dbReference type="GO" id="GO:0032153">
    <property type="term" value="C:cell division site"/>
    <property type="evidence" value="ECO:0007669"/>
    <property type="project" value="UniProtKB-UniRule"/>
</dbReference>
<dbReference type="GO" id="GO:0003924">
    <property type="term" value="F:GTPase activity"/>
    <property type="evidence" value="ECO:0007669"/>
    <property type="project" value="UniProtKB-UniRule"/>
</dbReference>
<feature type="domain" description="Tubulin/FtsZ 2-layer sandwich" evidence="13">
    <location>
        <begin position="206"/>
        <end position="324"/>
    </location>
</feature>
<evidence type="ECO:0000259" key="13">
    <source>
        <dbReference type="SMART" id="SM00865"/>
    </source>
</evidence>
<evidence type="ECO:0000256" key="4">
    <source>
        <dbReference type="ARBA" id="ARBA00022741"/>
    </source>
</evidence>
<dbReference type="PANTHER" id="PTHR30314:SF3">
    <property type="entry name" value="MITOCHONDRIAL DIVISION PROTEIN FSZA"/>
    <property type="match status" value="1"/>
</dbReference>
<dbReference type="GO" id="GO:0005737">
    <property type="term" value="C:cytoplasm"/>
    <property type="evidence" value="ECO:0007669"/>
    <property type="project" value="UniProtKB-SubCell"/>
</dbReference>
<keyword evidence="7 8" id="KW-0131">Cell cycle</keyword>
<dbReference type="EMBL" id="WKLC01000457">
    <property type="protein sequence ID" value="MSE15771.1"/>
    <property type="molecule type" value="Genomic_DNA"/>
</dbReference>
<evidence type="ECO:0000256" key="9">
    <source>
        <dbReference type="NCBIfam" id="TIGR00065"/>
    </source>
</evidence>
<dbReference type="RefSeq" id="WP_010253892.1">
    <property type="nucleotide sequence ID" value="NZ_ADWZ01000007.1"/>
</dbReference>
<dbReference type="InterPro" id="IPR003008">
    <property type="entry name" value="Tubulin_FtsZ_GTPase"/>
</dbReference>
<dbReference type="Proteomes" id="UP001158961">
    <property type="component" value="Chromosome"/>
</dbReference>